<comment type="caution">
    <text evidence="2">The sequence shown here is derived from an EMBL/GenBank/DDBJ whole genome shotgun (WGS) entry which is preliminary data.</text>
</comment>
<dbReference type="AlphaFoldDB" id="A0AAD8KLG9"/>
<evidence type="ECO:0000256" key="1">
    <source>
        <dbReference type="SAM" id="MobiDB-lite"/>
    </source>
</evidence>
<gene>
    <name evidence="2" type="ORF">QVD17_20320</name>
</gene>
<evidence type="ECO:0000313" key="3">
    <source>
        <dbReference type="Proteomes" id="UP001229421"/>
    </source>
</evidence>
<evidence type="ECO:0000313" key="2">
    <source>
        <dbReference type="EMBL" id="KAK1424978.1"/>
    </source>
</evidence>
<sequence length="451" mass="52144">MEHNYMDYCGGCHYDYCDFHEEVWCEICGGPHHTPDCYHFQGFPTDCYEEPSQQFEKYASPPSQTELRPLLYELLQQGINMFSQPTNGCNQDKFEQQEPYFKELAENHHRIEALSIECNKIYVQLLGESSSCNTDLIVDLEQKNGSEAQLTPSFDVLQQELEPETIMDETKVPPPVQSEINFNEPHLHSPGVLTNNEQEDNVEHQSTLQLGKCSTTRSTNYEYDTHIPLFASRTFHDPLYPLYISHLSCEDDMMQESQRNEQWEDGFLDEMEVVLPSPIIGETTNHIVPSWEDEFGDELVSIPLMEGIGGWFDPIGDLDEIEALLYGKPIVVINEEPQQEYVQADEFTNEPITKVAPDPQNRTKDSRPVTEDYNDFSHESNKSWERAQYFTDQQTLKARHLSLKHFKSITSCKDDHLLHYISCIKFGPGKYKSWWHDPFHCGCVIIGFVTN</sequence>
<accession>A0AAD8KLG9</accession>
<name>A0AAD8KLG9_TARER</name>
<keyword evidence="3" id="KW-1185">Reference proteome</keyword>
<dbReference type="Proteomes" id="UP001229421">
    <property type="component" value="Unassembled WGS sequence"/>
</dbReference>
<protein>
    <submittedName>
        <fullName evidence="2">Uncharacterized protein</fullName>
    </submittedName>
</protein>
<feature type="region of interest" description="Disordered" evidence="1">
    <location>
        <begin position="352"/>
        <end position="377"/>
    </location>
</feature>
<organism evidence="2 3">
    <name type="scientific">Tagetes erecta</name>
    <name type="common">African marigold</name>
    <dbReference type="NCBI Taxonomy" id="13708"/>
    <lineage>
        <taxon>Eukaryota</taxon>
        <taxon>Viridiplantae</taxon>
        <taxon>Streptophyta</taxon>
        <taxon>Embryophyta</taxon>
        <taxon>Tracheophyta</taxon>
        <taxon>Spermatophyta</taxon>
        <taxon>Magnoliopsida</taxon>
        <taxon>eudicotyledons</taxon>
        <taxon>Gunneridae</taxon>
        <taxon>Pentapetalae</taxon>
        <taxon>asterids</taxon>
        <taxon>campanulids</taxon>
        <taxon>Asterales</taxon>
        <taxon>Asteraceae</taxon>
        <taxon>Asteroideae</taxon>
        <taxon>Heliantheae alliance</taxon>
        <taxon>Tageteae</taxon>
        <taxon>Tagetes</taxon>
    </lineage>
</organism>
<dbReference type="EMBL" id="JAUHHV010000005">
    <property type="protein sequence ID" value="KAK1424978.1"/>
    <property type="molecule type" value="Genomic_DNA"/>
</dbReference>
<proteinExistence type="predicted"/>
<reference evidence="2" key="1">
    <citation type="journal article" date="2023" name="bioRxiv">
        <title>Improved chromosome-level genome assembly for marigold (Tagetes erecta).</title>
        <authorList>
            <person name="Jiang F."/>
            <person name="Yuan L."/>
            <person name="Wang S."/>
            <person name="Wang H."/>
            <person name="Xu D."/>
            <person name="Wang A."/>
            <person name="Fan W."/>
        </authorList>
    </citation>
    <scope>NUCLEOTIDE SEQUENCE</scope>
    <source>
        <strain evidence="2">WSJ</strain>
        <tissue evidence="2">Leaf</tissue>
    </source>
</reference>
<feature type="compositionally biased region" description="Basic and acidic residues" evidence="1">
    <location>
        <begin position="361"/>
        <end position="377"/>
    </location>
</feature>